<keyword evidence="5" id="KW-1185">Reference proteome</keyword>
<gene>
    <name evidence="4" type="ORF">SAMN04488068_1812</name>
</gene>
<dbReference type="PRINTS" id="PR00455">
    <property type="entry name" value="HTHTETR"/>
</dbReference>
<protein>
    <submittedName>
        <fullName evidence="4">Transcriptional regulator, TetR family</fullName>
    </submittedName>
</protein>
<dbReference type="EMBL" id="FQWZ01000004">
    <property type="protein sequence ID" value="SHG91775.1"/>
    <property type="molecule type" value="Genomic_DNA"/>
</dbReference>
<dbReference type="Pfam" id="PF17937">
    <property type="entry name" value="TetR_C_28"/>
    <property type="match status" value="1"/>
</dbReference>
<dbReference type="PANTHER" id="PTHR30055">
    <property type="entry name" value="HTH-TYPE TRANSCRIPTIONAL REGULATOR RUTR"/>
    <property type="match status" value="1"/>
</dbReference>
<evidence type="ECO:0000259" key="3">
    <source>
        <dbReference type="PROSITE" id="PS50977"/>
    </source>
</evidence>
<proteinExistence type="predicted"/>
<organism evidence="4 5">
    <name type="scientific">Hydrocarboniphaga daqingensis</name>
    <dbReference type="NCBI Taxonomy" id="490188"/>
    <lineage>
        <taxon>Bacteria</taxon>
        <taxon>Pseudomonadati</taxon>
        <taxon>Pseudomonadota</taxon>
        <taxon>Gammaproteobacteria</taxon>
        <taxon>Nevskiales</taxon>
        <taxon>Nevskiaceae</taxon>
        <taxon>Hydrocarboniphaga</taxon>
    </lineage>
</organism>
<evidence type="ECO:0000256" key="2">
    <source>
        <dbReference type="PROSITE-ProRule" id="PRU00335"/>
    </source>
</evidence>
<dbReference type="Gene3D" id="1.10.357.10">
    <property type="entry name" value="Tetracycline Repressor, domain 2"/>
    <property type="match status" value="1"/>
</dbReference>
<dbReference type="InterPro" id="IPR036271">
    <property type="entry name" value="Tet_transcr_reg_TetR-rel_C_sf"/>
</dbReference>
<feature type="DNA-binding region" description="H-T-H motif" evidence="2">
    <location>
        <begin position="33"/>
        <end position="52"/>
    </location>
</feature>
<name>A0A1M5NQQ6_9GAMM</name>
<dbReference type="AlphaFoldDB" id="A0A1M5NQQ6"/>
<dbReference type="InterPro" id="IPR009057">
    <property type="entry name" value="Homeodomain-like_sf"/>
</dbReference>
<dbReference type="InterPro" id="IPR001647">
    <property type="entry name" value="HTH_TetR"/>
</dbReference>
<reference evidence="4 5" key="1">
    <citation type="submission" date="2016-11" db="EMBL/GenBank/DDBJ databases">
        <authorList>
            <person name="Jaros S."/>
            <person name="Januszkiewicz K."/>
            <person name="Wedrychowicz H."/>
        </authorList>
    </citation>
    <scope>NUCLEOTIDE SEQUENCE [LARGE SCALE GENOMIC DNA]</scope>
    <source>
        <strain evidence="4 5">CGMCC 1.7049</strain>
    </source>
</reference>
<evidence type="ECO:0000313" key="5">
    <source>
        <dbReference type="Proteomes" id="UP000199758"/>
    </source>
</evidence>
<dbReference type="InterPro" id="IPR041479">
    <property type="entry name" value="TetR_CgmR_C"/>
</dbReference>
<dbReference type="SUPFAM" id="SSF46689">
    <property type="entry name" value="Homeodomain-like"/>
    <property type="match status" value="1"/>
</dbReference>
<dbReference type="InterPro" id="IPR050109">
    <property type="entry name" value="HTH-type_TetR-like_transc_reg"/>
</dbReference>
<dbReference type="Pfam" id="PF00440">
    <property type="entry name" value="TetR_N"/>
    <property type="match status" value="1"/>
</dbReference>
<evidence type="ECO:0000313" key="4">
    <source>
        <dbReference type="EMBL" id="SHG91775.1"/>
    </source>
</evidence>
<evidence type="ECO:0000256" key="1">
    <source>
        <dbReference type="ARBA" id="ARBA00023125"/>
    </source>
</evidence>
<dbReference type="PROSITE" id="PS50977">
    <property type="entry name" value="HTH_TETR_2"/>
    <property type="match status" value="1"/>
</dbReference>
<dbReference type="STRING" id="490188.SAMN04488068_1812"/>
<dbReference type="SUPFAM" id="SSF48498">
    <property type="entry name" value="Tetracyclin repressor-like, C-terminal domain"/>
    <property type="match status" value="1"/>
</dbReference>
<keyword evidence="1 2" id="KW-0238">DNA-binding</keyword>
<dbReference type="GO" id="GO:0003700">
    <property type="term" value="F:DNA-binding transcription factor activity"/>
    <property type="evidence" value="ECO:0007669"/>
    <property type="project" value="TreeGrafter"/>
</dbReference>
<accession>A0A1M5NQQ6</accession>
<dbReference type="PANTHER" id="PTHR30055:SF148">
    <property type="entry name" value="TETR-FAMILY TRANSCRIPTIONAL REGULATOR"/>
    <property type="match status" value="1"/>
</dbReference>
<dbReference type="Proteomes" id="UP000199758">
    <property type="component" value="Unassembled WGS sequence"/>
</dbReference>
<dbReference type="GO" id="GO:0000976">
    <property type="term" value="F:transcription cis-regulatory region binding"/>
    <property type="evidence" value="ECO:0007669"/>
    <property type="project" value="TreeGrafter"/>
</dbReference>
<feature type="domain" description="HTH tetR-type" evidence="3">
    <location>
        <begin position="10"/>
        <end position="70"/>
    </location>
</feature>
<sequence length="195" mass="20800">MPPAAPRGRPSSREAMLDAAVAVTLEQGASRLTLDAVAKRAGVSKGGVMYNFPTKEALLEALLERLTQHNRQAGEAIAAALPDVPGRALQAYVLNSIRDPDDDDRVSGALAAVVNGSPALLKRVAGYFAKRFDVVSQDVPFERAALAYIATEGLWLMELFGVSPFNAVQRSRIVELLTDLAAGRRDALPDRPGHG</sequence>